<keyword evidence="3" id="KW-0716">Sensory transduction</keyword>
<dbReference type="InterPro" id="IPR035965">
    <property type="entry name" value="PAS-like_dom_sf"/>
</dbReference>
<dbReference type="Gene3D" id="3.30.450.40">
    <property type="match status" value="1"/>
</dbReference>
<dbReference type="Gene3D" id="3.30.565.10">
    <property type="entry name" value="Histidine kinase-like ATPase, C-terminal domain"/>
    <property type="match status" value="1"/>
</dbReference>
<keyword evidence="9" id="KW-1185">Reference proteome</keyword>
<keyword evidence="4" id="KW-0157">Chromophore</keyword>
<evidence type="ECO:0000259" key="7">
    <source>
        <dbReference type="PROSITE" id="PS50109"/>
    </source>
</evidence>
<name>A0A4Y8ZNE4_9SPHN</name>
<gene>
    <name evidence="8" type="ORF">E2493_18980</name>
</gene>
<dbReference type="Gene3D" id="3.30.450.20">
    <property type="entry name" value="PAS domain"/>
    <property type="match status" value="1"/>
</dbReference>
<dbReference type="InterPro" id="IPR003594">
    <property type="entry name" value="HATPase_dom"/>
</dbReference>
<dbReference type="SUPFAM" id="SSF55785">
    <property type="entry name" value="PYP-like sensor domain (PAS domain)"/>
    <property type="match status" value="1"/>
</dbReference>
<dbReference type="SMART" id="SM00387">
    <property type="entry name" value="HATPase_c"/>
    <property type="match status" value="1"/>
</dbReference>
<dbReference type="InterPro" id="IPR043150">
    <property type="entry name" value="Phytochrome_PHY_sf"/>
</dbReference>
<dbReference type="InterPro" id="IPR011495">
    <property type="entry name" value="Sig_transdc_His_kin_sub2_dim/P"/>
</dbReference>
<dbReference type="InterPro" id="IPR013654">
    <property type="entry name" value="PAS_2"/>
</dbReference>
<dbReference type="InterPro" id="IPR036890">
    <property type="entry name" value="HATPase_C_sf"/>
</dbReference>
<dbReference type="SUPFAM" id="SSF55781">
    <property type="entry name" value="GAF domain-like"/>
    <property type="match status" value="2"/>
</dbReference>
<keyword evidence="5" id="KW-0675">Receptor</keyword>
<dbReference type="AlphaFoldDB" id="A0A4Y8ZNE4"/>
<dbReference type="InterPro" id="IPR005467">
    <property type="entry name" value="His_kinase_dom"/>
</dbReference>
<evidence type="ECO:0000256" key="1">
    <source>
        <dbReference type="ARBA" id="ARBA00006402"/>
    </source>
</evidence>
<dbReference type="PRINTS" id="PR01033">
    <property type="entry name" value="PHYTOCHROME"/>
</dbReference>
<dbReference type="OrthoDB" id="9760752at2"/>
<comment type="caution">
    <text evidence="8">The sequence shown here is derived from an EMBL/GenBank/DDBJ whole genome shotgun (WGS) entry which is preliminary data.</text>
</comment>
<organism evidence="8 9">
    <name type="scientific">Sphingomonas parva</name>
    <dbReference type="NCBI Taxonomy" id="2555898"/>
    <lineage>
        <taxon>Bacteria</taxon>
        <taxon>Pseudomonadati</taxon>
        <taxon>Pseudomonadota</taxon>
        <taxon>Alphaproteobacteria</taxon>
        <taxon>Sphingomonadales</taxon>
        <taxon>Sphingomonadaceae</taxon>
        <taxon>Sphingomonas</taxon>
    </lineage>
</organism>
<dbReference type="PANTHER" id="PTHR43065:SF42">
    <property type="entry name" value="TWO-COMPONENT SENSOR PPRA"/>
    <property type="match status" value="1"/>
</dbReference>
<dbReference type="SUPFAM" id="SSF55874">
    <property type="entry name" value="ATPase domain of HSP90 chaperone/DNA topoisomerase II/histidine kinase"/>
    <property type="match status" value="1"/>
</dbReference>
<feature type="domain" description="Phytochrome chromophore attachment site" evidence="6">
    <location>
        <begin position="135"/>
        <end position="288"/>
    </location>
</feature>
<evidence type="ECO:0000313" key="9">
    <source>
        <dbReference type="Proteomes" id="UP000298213"/>
    </source>
</evidence>
<dbReference type="InterPro" id="IPR003018">
    <property type="entry name" value="GAF"/>
</dbReference>
<dbReference type="Gene3D" id="3.30.450.270">
    <property type="match status" value="1"/>
</dbReference>
<accession>A0A4Y8ZNE4</accession>
<dbReference type="Proteomes" id="UP000298213">
    <property type="component" value="Unassembled WGS sequence"/>
</dbReference>
<keyword evidence="2" id="KW-0600">Photoreceptor protein</keyword>
<dbReference type="PANTHER" id="PTHR43065">
    <property type="entry name" value="SENSOR HISTIDINE KINASE"/>
    <property type="match status" value="1"/>
</dbReference>
<dbReference type="SMART" id="SM00065">
    <property type="entry name" value="GAF"/>
    <property type="match status" value="1"/>
</dbReference>
<protein>
    <submittedName>
        <fullName evidence="8">GAF domain-containing protein</fullName>
    </submittedName>
</protein>
<feature type="domain" description="Histidine kinase" evidence="7">
    <location>
        <begin position="516"/>
        <end position="707"/>
    </location>
</feature>
<sequence>MADADPKLPDLTACDREPIHVPGAIQPHGLLLVLDSDGTIARHAGDFARLLGVEASPLGRPVEDLLGAEGAALLGGTGYRGTFAAPSGGRFDLIAHDGGSGLIVELEPAPAAPAAAAEALAEVRDAVRAIGAADTPTRACLEAARAVQRFSGYDRIMVYRFQADGAGRVIAEALAEGSAPLLNQHFPASDVPQQARALYLRNRIRLIPDAGYTPAPLVGRGEALDMSDCILRSVSPIHLQYLRNMGVAASASLSIVVDDALWGLIACHAGSVRTIPYAVREMCSLVAETLSLDLKRRGDAETHAQVLRLARRREDLLPLIAHADNVEEGLAESLDEIGKLIPSDGVAVWSDGAVHAAGAVPDEAALNALGKWLLGRGEGAAIATAQLGGIYPAAESFAGHGSGLAAAIVRRDPGLVLMWLRAEQVETVNWAGNPHKDDSSPAAVLTPRKSFELWRETVRGRSLPWLESEKESARRFAEAVRELSEQKQVNALNRQLRETVGAKDALIDRKDLMMREVHHRVQNSLQLVSSMLHLQASELTDEAARHQFELARERVLAVAMAHRRLWRADEADMVNLEPFLSELTESLVESWGPAWSEQLALDVAPARVPTSDAVIVAMLVTELITNAMKHAYAGAPGPIAIGVREISEGEALSITVSDSGKGFDGAVREGSFGTRLTKGLVRQLRGRMEFGDNRPGARAMLTIPYRRSAPPA</sequence>
<dbReference type="InterPro" id="IPR016132">
    <property type="entry name" value="Phyto_chromo_attachment"/>
</dbReference>
<dbReference type="GO" id="GO:0006355">
    <property type="term" value="P:regulation of DNA-templated transcription"/>
    <property type="evidence" value="ECO:0007669"/>
    <property type="project" value="InterPro"/>
</dbReference>
<evidence type="ECO:0000256" key="5">
    <source>
        <dbReference type="ARBA" id="ARBA00023170"/>
    </source>
</evidence>
<dbReference type="Pfam" id="PF08446">
    <property type="entry name" value="PAS_2"/>
    <property type="match status" value="1"/>
</dbReference>
<dbReference type="InterPro" id="IPR001294">
    <property type="entry name" value="Phytochrome"/>
</dbReference>
<evidence type="ECO:0000313" key="8">
    <source>
        <dbReference type="EMBL" id="TFI56675.1"/>
    </source>
</evidence>
<dbReference type="Pfam" id="PF01590">
    <property type="entry name" value="GAF"/>
    <property type="match status" value="1"/>
</dbReference>
<dbReference type="Pfam" id="PF00360">
    <property type="entry name" value="PHY"/>
    <property type="match status" value="1"/>
</dbReference>
<reference evidence="8 9" key="1">
    <citation type="submission" date="2019-03" db="EMBL/GenBank/DDBJ databases">
        <title>Genome sequence of Sphingomonas sp. 17J27-24.</title>
        <authorList>
            <person name="Kim M."/>
            <person name="Maeng S."/>
            <person name="Sathiyaraj S."/>
        </authorList>
    </citation>
    <scope>NUCLEOTIDE SEQUENCE [LARGE SCALE GENOMIC DNA]</scope>
    <source>
        <strain evidence="8 9">17J27-24</strain>
    </source>
</reference>
<dbReference type="PROSITE" id="PS50109">
    <property type="entry name" value="HIS_KIN"/>
    <property type="match status" value="1"/>
</dbReference>
<proteinExistence type="inferred from homology"/>
<dbReference type="GO" id="GO:0009881">
    <property type="term" value="F:photoreceptor activity"/>
    <property type="evidence" value="ECO:0007669"/>
    <property type="project" value="UniProtKB-KW"/>
</dbReference>
<dbReference type="EMBL" id="SPDV01000059">
    <property type="protein sequence ID" value="TFI56675.1"/>
    <property type="molecule type" value="Genomic_DNA"/>
</dbReference>
<dbReference type="InterPro" id="IPR013515">
    <property type="entry name" value="Phytochrome_cen-reg"/>
</dbReference>
<dbReference type="GO" id="GO:0009584">
    <property type="term" value="P:detection of visible light"/>
    <property type="evidence" value="ECO:0007669"/>
    <property type="project" value="InterPro"/>
</dbReference>
<evidence type="ECO:0000256" key="2">
    <source>
        <dbReference type="ARBA" id="ARBA00022543"/>
    </source>
</evidence>
<dbReference type="Pfam" id="PF07568">
    <property type="entry name" value="HisKA_2"/>
    <property type="match status" value="1"/>
</dbReference>
<dbReference type="PROSITE" id="PS50046">
    <property type="entry name" value="PHYTOCHROME_2"/>
    <property type="match status" value="1"/>
</dbReference>
<dbReference type="Pfam" id="PF02518">
    <property type="entry name" value="HATPase_c"/>
    <property type="match status" value="1"/>
</dbReference>
<evidence type="ECO:0000259" key="6">
    <source>
        <dbReference type="PROSITE" id="PS50046"/>
    </source>
</evidence>
<dbReference type="RefSeq" id="WP_135090046.1">
    <property type="nucleotide sequence ID" value="NZ_SPDV01000059.1"/>
</dbReference>
<evidence type="ECO:0000256" key="3">
    <source>
        <dbReference type="ARBA" id="ARBA00022606"/>
    </source>
</evidence>
<dbReference type="InterPro" id="IPR029016">
    <property type="entry name" value="GAF-like_dom_sf"/>
</dbReference>
<evidence type="ECO:0000256" key="4">
    <source>
        <dbReference type="ARBA" id="ARBA00022991"/>
    </source>
</evidence>
<comment type="similarity">
    <text evidence="1">In the N-terminal section; belongs to the phytochrome family.</text>
</comment>